<dbReference type="Pfam" id="PF00905">
    <property type="entry name" value="Transpeptidase"/>
    <property type="match status" value="1"/>
</dbReference>
<dbReference type="GO" id="GO:0071555">
    <property type="term" value="P:cell wall organization"/>
    <property type="evidence" value="ECO:0007669"/>
    <property type="project" value="TreeGrafter"/>
</dbReference>
<gene>
    <name evidence="6" type="ORF">E6K81_09520</name>
</gene>
<dbReference type="InterPro" id="IPR012338">
    <property type="entry name" value="Beta-lactam/transpept-like"/>
</dbReference>
<sequence>LAAALARGELVEPHWIARVRDAAGELVAVPEVAAPRRVWEPDVADALRRSLRGVTERGTARRAFRNKRGEPLLGDVAVAGKTGTLRGEDPKGLYHWFVGVAPAEEPRIAIAALVVHDLEASAQRGGAGTNASQVAAETLRALFCDGAGCAADRIEPLYARANARRAESAAELEAQRTARERARIAAEAVVPPRLVEQTDIEFPPSLRRRKVEGEIVLVVSLAPSGDVADVRVDASDLPTRFGNHVSEVVRGWKFAPSTRGGEPIASELRLRIPIQIH</sequence>
<proteinExistence type="predicted"/>
<dbReference type="Gene3D" id="3.30.1150.10">
    <property type="match status" value="1"/>
</dbReference>
<dbReference type="InterPro" id="IPR006260">
    <property type="entry name" value="TonB/TolA_C"/>
</dbReference>
<dbReference type="PANTHER" id="PTHR30627:SF2">
    <property type="entry name" value="PEPTIDOGLYCAN D,D-TRANSPEPTIDASE MRDA"/>
    <property type="match status" value="1"/>
</dbReference>
<dbReference type="PROSITE" id="PS52015">
    <property type="entry name" value="TONB_CTD"/>
    <property type="match status" value="1"/>
</dbReference>
<feature type="domain" description="TonB C-terminal" evidence="5">
    <location>
        <begin position="187"/>
        <end position="277"/>
    </location>
</feature>
<dbReference type="Gene3D" id="3.40.710.10">
    <property type="entry name" value="DD-peptidase/beta-lactamase superfamily"/>
    <property type="match status" value="1"/>
</dbReference>
<dbReference type="InterPro" id="IPR050515">
    <property type="entry name" value="Beta-lactam/transpept"/>
</dbReference>
<dbReference type="SUPFAM" id="SSF74653">
    <property type="entry name" value="TolA/TonB C-terminal domain"/>
    <property type="match status" value="1"/>
</dbReference>
<evidence type="ECO:0000313" key="7">
    <source>
        <dbReference type="Proteomes" id="UP000319771"/>
    </source>
</evidence>
<dbReference type="AlphaFoldDB" id="A0A538U739"/>
<dbReference type="GO" id="GO:0071972">
    <property type="term" value="F:peptidoglycan L,D-transpeptidase activity"/>
    <property type="evidence" value="ECO:0007669"/>
    <property type="project" value="TreeGrafter"/>
</dbReference>
<dbReference type="Pfam" id="PF03544">
    <property type="entry name" value="TonB_C"/>
    <property type="match status" value="1"/>
</dbReference>
<dbReference type="EMBL" id="VBPB01000150">
    <property type="protein sequence ID" value="TMQ71688.1"/>
    <property type="molecule type" value="Genomic_DNA"/>
</dbReference>
<evidence type="ECO:0000256" key="2">
    <source>
        <dbReference type="ARBA" id="ARBA00022692"/>
    </source>
</evidence>
<dbReference type="NCBIfam" id="TIGR01352">
    <property type="entry name" value="tonB_Cterm"/>
    <property type="match status" value="1"/>
</dbReference>
<accession>A0A538U739</accession>
<dbReference type="PANTHER" id="PTHR30627">
    <property type="entry name" value="PEPTIDOGLYCAN D,D-TRANSPEPTIDASE"/>
    <property type="match status" value="1"/>
</dbReference>
<dbReference type="GO" id="GO:0008658">
    <property type="term" value="F:penicillin binding"/>
    <property type="evidence" value="ECO:0007669"/>
    <property type="project" value="InterPro"/>
</dbReference>
<keyword evidence="3" id="KW-1133">Transmembrane helix</keyword>
<evidence type="ECO:0000259" key="5">
    <source>
        <dbReference type="PROSITE" id="PS52015"/>
    </source>
</evidence>
<comment type="caution">
    <text evidence="6">The sequence shown here is derived from an EMBL/GenBank/DDBJ whole genome shotgun (WGS) entry which is preliminary data.</text>
</comment>
<dbReference type="SUPFAM" id="SSF56601">
    <property type="entry name" value="beta-lactamase/transpeptidase-like"/>
    <property type="match status" value="1"/>
</dbReference>
<evidence type="ECO:0000256" key="1">
    <source>
        <dbReference type="ARBA" id="ARBA00004167"/>
    </source>
</evidence>
<keyword evidence="4" id="KW-0472">Membrane</keyword>
<name>A0A538U739_UNCEI</name>
<dbReference type="Proteomes" id="UP000319771">
    <property type="component" value="Unassembled WGS sequence"/>
</dbReference>
<dbReference type="InterPro" id="IPR037682">
    <property type="entry name" value="TonB_C"/>
</dbReference>
<protein>
    <submittedName>
        <fullName evidence="6">TonB family protein</fullName>
    </submittedName>
</protein>
<keyword evidence="2" id="KW-0812">Transmembrane</keyword>
<organism evidence="6 7">
    <name type="scientific">Eiseniibacteriota bacterium</name>
    <dbReference type="NCBI Taxonomy" id="2212470"/>
    <lineage>
        <taxon>Bacteria</taxon>
        <taxon>Candidatus Eiseniibacteriota</taxon>
    </lineage>
</organism>
<evidence type="ECO:0000256" key="3">
    <source>
        <dbReference type="ARBA" id="ARBA00022989"/>
    </source>
</evidence>
<dbReference type="InterPro" id="IPR001460">
    <property type="entry name" value="PCN-bd_Tpept"/>
</dbReference>
<comment type="subcellular location">
    <subcellularLocation>
        <location evidence="1">Membrane</location>
        <topology evidence="1">Single-pass membrane protein</topology>
    </subcellularLocation>
</comment>
<evidence type="ECO:0000313" key="6">
    <source>
        <dbReference type="EMBL" id="TMQ71688.1"/>
    </source>
</evidence>
<dbReference type="GO" id="GO:0005886">
    <property type="term" value="C:plasma membrane"/>
    <property type="evidence" value="ECO:0007669"/>
    <property type="project" value="TreeGrafter"/>
</dbReference>
<evidence type="ECO:0000256" key="4">
    <source>
        <dbReference type="ARBA" id="ARBA00023136"/>
    </source>
</evidence>
<feature type="non-terminal residue" evidence="6">
    <location>
        <position position="1"/>
    </location>
</feature>
<dbReference type="GO" id="GO:0055085">
    <property type="term" value="P:transmembrane transport"/>
    <property type="evidence" value="ECO:0007669"/>
    <property type="project" value="InterPro"/>
</dbReference>
<reference evidence="6 7" key="1">
    <citation type="journal article" date="2019" name="Nat. Microbiol.">
        <title>Mediterranean grassland soil C-N compound turnover is dependent on rainfall and depth, and is mediated by genomically divergent microorganisms.</title>
        <authorList>
            <person name="Diamond S."/>
            <person name="Andeer P.F."/>
            <person name="Li Z."/>
            <person name="Crits-Christoph A."/>
            <person name="Burstein D."/>
            <person name="Anantharaman K."/>
            <person name="Lane K.R."/>
            <person name="Thomas B.C."/>
            <person name="Pan C."/>
            <person name="Northen T.R."/>
            <person name="Banfield J.F."/>
        </authorList>
    </citation>
    <scope>NUCLEOTIDE SEQUENCE [LARGE SCALE GENOMIC DNA]</scope>
    <source>
        <strain evidence="6">WS_11</strain>
    </source>
</reference>